<sequence>MAGYIFSLNDINALDFCVENGVYSTNLSPPTVKRDGSIVWKTHHEGTFADYFSMKPGDNVYFFNDRKIYGVGTLININFDCKFSNYPDALVPYIPDYKNIENSILLNTGTDSINNRCICTFKPEPNFFREGIDIDDVLSSNPNGFKILRSFWKLSFIKIDNQENKALRDIILKRNENFIGSKNSNEIIIFKDNFHNKISNKITPSYNASSKDILFSCSLDTKIGHEMAIEAHILDELSNNKNTLFGHWDYISHQVIASPFKPIDYMDKMDIFGYRYIKGYDTISKYLVVEIKKDTAKTDLIDQVMKYVDWINHEYAYGDYSMIEAFVVASYIPQDVIDYSKSICSRTYTKGRRPIVTDIWKNIRFIEYSYDKASNQLNFLEVK</sequence>
<dbReference type="RefSeq" id="WP_170827919.1">
    <property type="nucleotide sequence ID" value="NZ_FNGW01000001.1"/>
</dbReference>
<organism evidence="1 2">
    <name type="scientific">Romboutsia lituseburensis DSM 797</name>
    <dbReference type="NCBI Taxonomy" id="1121325"/>
    <lineage>
        <taxon>Bacteria</taxon>
        <taxon>Bacillati</taxon>
        <taxon>Bacillota</taxon>
        <taxon>Clostridia</taxon>
        <taxon>Peptostreptococcales</taxon>
        <taxon>Peptostreptococcaceae</taxon>
        <taxon>Romboutsia</taxon>
    </lineage>
</organism>
<dbReference type="GO" id="GO:0003676">
    <property type="term" value="F:nucleic acid binding"/>
    <property type="evidence" value="ECO:0007669"/>
    <property type="project" value="InterPro"/>
</dbReference>
<reference evidence="1 2" key="1">
    <citation type="submission" date="2016-10" db="EMBL/GenBank/DDBJ databases">
        <authorList>
            <person name="de Groot N.N."/>
        </authorList>
    </citation>
    <scope>NUCLEOTIDE SEQUENCE [LARGE SCALE GENOMIC DNA]</scope>
    <source>
        <strain evidence="1 2">DSM 797</strain>
    </source>
</reference>
<evidence type="ECO:0008006" key="3">
    <source>
        <dbReference type="Google" id="ProtNLM"/>
    </source>
</evidence>
<proteinExistence type="predicted"/>
<gene>
    <name evidence="1" type="ORF">SAMN04515677_101148</name>
</gene>
<name>A0A1G9I934_9FIRM</name>
<dbReference type="Gene3D" id="3.40.1350.10">
    <property type="match status" value="1"/>
</dbReference>
<keyword evidence="2" id="KW-1185">Reference proteome</keyword>
<evidence type="ECO:0000313" key="2">
    <source>
        <dbReference type="Proteomes" id="UP000199068"/>
    </source>
</evidence>
<evidence type="ECO:0000313" key="1">
    <source>
        <dbReference type="EMBL" id="SDL21606.1"/>
    </source>
</evidence>
<accession>A0A1G9I934</accession>
<protein>
    <recommendedName>
        <fullName evidence="3">DUF91 domain-containing protein</fullName>
    </recommendedName>
</protein>
<dbReference type="EMBL" id="FNGW01000001">
    <property type="protein sequence ID" value="SDL21606.1"/>
    <property type="molecule type" value="Genomic_DNA"/>
</dbReference>
<dbReference type="InterPro" id="IPR011856">
    <property type="entry name" value="tRNA_endonuc-like_dom_sf"/>
</dbReference>
<dbReference type="Proteomes" id="UP000199068">
    <property type="component" value="Unassembled WGS sequence"/>
</dbReference>
<dbReference type="AlphaFoldDB" id="A0A1G9I934"/>